<dbReference type="EMBL" id="VSIY01000003">
    <property type="protein sequence ID" value="TYB82959.1"/>
    <property type="molecule type" value="Genomic_DNA"/>
</dbReference>
<dbReference type="GO" id="GO:0016491">
    <property type="term" value="F:oxidoreductase activity"/>
    <property type="evidence" value="ECO:0007669"/>
    <property type="project" value="UniProtKB-KW"/>
</dbReference>
<protein>
    <submittedName>
        <fullName evidence="4">Pyruvate ferredoxin oxidoreductase</fullName>
    </submittedName>
</protein>
<dbReference type="InterPro" id="IPR002880">
    <property type="entry name" value="Pyrv_Fd/Flavodoxin_OxRdtase_N"/>
</dbReference>
<dbReference type="InterPro" id="IPR050722">
    <property type="entry name" value="Pyruvate:ferred/Flavod_OxRd"/>
</dbReference>
<comment type="caution">
    <text evidence="4">The sequence shown here is derived from an EMBL/GenBank/DDBJ whole genome shotgun (WGS) entry which is preliminary data.</text>
</comment>
<evidence type="ECO:0000259" key="3">
    <source>
        <dbReference type="Pfam" id="PF17147"/>
    </source>
</evidence>
<dbReference type="Proteomes" id="UP000322080">
    <property type="component" value="Unassembled WGS sequence"/>
</dbReference>
<dbReference type="Gene3D" id="3.40.50.970">
    <property type="match status" value="1"/>
</dbReference>
<dbReference type="PANTHER" id="PTHR32154">
    <property type="entry name" value="PYRUVATE-FLAVODOXIN OXIDOREDUCTASE-RELATED"/>
    <property type="match status" value="1"/>
</dbReference>
<proteinExistence type="predicted"/>
<dbReference type="CDD" id="cd07034">
    <property type="entry name" value="TPP_PYR_PFOR_IOR-alpha_like"/>
    <property type="match status" value="1"/>
</dbReference>
<gene>
    <name evidence="4" type="primary">porA</name>
    <name evidence="4" type="ORF">FVF75_01880</name>
</gene>
<feature type="domain" description="Pyruvate flavodoxin/ferredoxin oxidoreductase pyrimidine binding" evidence="2">
    <location>
        <begin position="14"/>
        <end position="234"/>
    </location>
</feature>
<dbReference type="InterPro" id="IPR029061">
    <property type="entry name" value="THDP-binding"/>
</dbReference>
<keyword evidence="1" id="KW-0560">Oxidoreductase</keyword>
<dbReference type="GO" id="GO:0006979">
    <property type="term" value="P:response to oxidative stress"/>
    <property type="evidence" value="ECO:0007669"/>
    <property type="project" value="TreeGrafter"/>
</dbReference>
<dbReference type="InterPro" id="IPR009014">
    <property type="entry name" value="Transketo_C/PFOR_II"/>
</dbReference>
<accession>A0A5D0RP64</accession>
<evidence type="ECO:0000259" key="2">
    <source>
        <dbReference type="Pfam" id="PF01855"/>
    </source>
</evidence>
<organism evidence="4 5">
    <name type="scientific">Maritimibacter fusiformis</name>
    <dbReference type="NCBI Taxonomy" id="2603819"/>
    <lineage>
        <taxon>Bacteria</taxon>
        <taxon>Pseudomonadati</taxon>
        <taxon>Pseudomonadota</taxon>
        <taxon>Alphaproteobacteria</taxon>
        <taxon>Rhodobacterales</taxon>
        <taxon>Roseobacteraceae</taxon>
        <taxon>Maritimibacter</taxon>
    </lineage>
</organism>
<name>A0A5D0RP64_9RHOB</name>
<evidence type="ECO:0000313" key="4">
    <source>
        <dbReference type="EMBL" id="TYB82959.1"/>
    </source>
</evidence>
<evidence type="ECO:0000256" key="1">
    <source>
        <dbReference type="ARBA" id="ARBA00023002"/>
    </source>
</evidence>
<evidence type="ECO:0000313" key="5">
    <source>
        <dbReference type="Proteomes" id="UP000322080"/>
    </source>
</evidence>
<dbReference type="InterPro" id="IPR033412">
    <property type="entry name" value="PFOR_II"/>
</dbReference>
<dbReference type="AlphaFoldDB" id="A0A5D0RP64"/>
<dbReference type="FunFam" id="3.40.50.970:FF:000012">
    <property type="entry name" value="Pyruvate:ferredoxin (Flavodoxin) oxidoreductase"/>
    <property type="match status" value="1"/>
</dbReference>
<dbReference type="Pfam" id="PF01855">
    <property type="entry name" value="POR_N"/>
    <property type="match status" value="1"/>
</dbReference>
<dbReference type="Gene3D" id="3.40.50.920">
    <property type="match status" value="1"/>
</dbReference>
<dbReference type="SUPFAM" id="SSF52922">
    <property type="entry name" value="TK C-terminal domain-like"/>
    <property type="match status" value="1"/>
</dbReference>
<sequence>MREALEGSLAIARAVAMAKPDVVAAYPITPQTHIVENLSKLVAEGDLHTEFVSVESEFSAASVVLGAAATGARAYTATASQGVLLMSEVLFNIAGLRIPLVMTVANRAVGAPLSIWNDQSDAMAVRDAGWIHLHCASNQEAVDTTIQAFRIAEATELPVMVCMDGFVLTHTMEVIDMPGQAQVDAFLPPFAFSRALDSADPRTVGTLVDPGWFAEMRHSHHAAMGRALGVIEKVDADFAKLTGRASGGLLTVTGDPDARVGILAMGSVVGTLEAGLADFGTEAGTARLIKLRAFRPFPARALREAVAGLDTLIVIDRAISPGLGGIVGSEVSAVLQSMTAAPRVLNYALGLGGRDIPESVYPALIAAAANPLAPRFAVFDADLDKLMPEDR</sequence>
<reference evidence="4 5" key="1">
    <citation type="submission" date="2019-08" db="EMBL/GenBank/DDBJ databases">
        <title>Identification of a novel species of the genus Boseongicola.</title>
        <authorList>
            <person name="Zhang X.-Q."/>
        </authorList>
    </citation>
    <scope>NUCLEOTIDE SEQUENCE [LARGE SCALE GENOMIC DNA]</scope>
    <source>
        <strain evidence="4 5">HY14</strain>
    </source>
</reference>
<dbReference type="PANTHER" id="PTHR32154:SF0">
    <property type="entry name" value="PYRUVATE-FLAVODOXIN OXIDOREDUCTASE-RELATED"/>
    <property type="match status" value="1"/>
</dbReference>
<keyword evidence="5" id="KW-1185">Reference proteome</keyword>
<dbReference type="SUPFAM" id="SSF52518">
    <property type="entry name" value="Thiamin diphosphate-binding fold (THDP-binding)"/>
    <property type="match status" value="1"/>
</dbReference>
<feature type="domain" description="Pyruvate:ferredoxin oxidoreductase core" evidence="3">
    <location>
        <begin position="258"/>
        <end position="356"/>
    </location>
</feature>
<keyword evidence="4" id="KW-0670">Pyruvate</keyword>
<dbReference type="RefSeq" id="WP_148376049.1">
    <property type="nucleotide sequence ID" value="NZ_VSIY01000003.1"/>
</dbReference>
<dbReference type="Pfam" id="PF17147">
    <property type="entry name" value="PFOR_II"/>
    <property type="match status" value="1"/>
</dbReference>